<feature type="transmembrane region" description="Helical" evidence="1">
    <location>
        <begin position="6"/>
        <end position="25"/>
    </location>
</feature>
<keyword evidence="1" id="KW-0812">Transmembrane</keyword>
<protein>
    <submittedName>
        <fullName evidence="2">Uncharacterized protein</fullName>
    </submittedName>
</protein>
<evidence type="ECO:0000313" key="2">
    <source>
        <dbReference type="EMBL" id="CDG48122.1"/>
    </source>
</evidence>
<evidence type="ECO:0000256" key="1">
    <source>
        <dbReference type="SAM" id="Phobius"/>
    </source>
</evidence>
<keyword evidence="1" id="KW-1133">Transmembrane helix</keyword>
<dbReference type="EMBL" id="FR904234">
    <property type="protein sequence ID" value="CDG48122.1"/>
    <property type="molecule type" value="Genomic_DNA"/>
</dbReference>
<proteinExistence type="predicted"/>
<keyword evidence="1" id="KW-0472">Membrane</keyword>
<sequence>MGIIGWIFAGIAVGLLVGALIKIFGNKKDH</sequence>
<accession>A0A068RC07</accession>
<reference evidence="2" key="1">
    <citation type="submission" date="2013-06" db="EMBL/GenBank/DDBJ databases">
        <authorList>
            <person name="Mazano-Marin A."/>
        </authorList>
    </citation>
    <scope>NUCLEOTIDE SEQUENCE</scope>
    <source>
        <strain evidence="2">SCt-VLC</strain>
    </source>
</reference>
<gene>
    <name evidence="2" type="ORF">SCTVLC_1420</name>
</gene>
<name>A0A068RC07_9GAMM</name>
<dbReference type="AlphaFoldDB" id="A0A068RC07"/>
<reference evidence="2" key="2">
    <citation type="journal article" date="2014" name="Genome Biol. Evol.">
        <title>Settling down: the genome of Serratia symbiotica from the aphid Cinara tujafilina zooms in on the process of accommodation to a cooperative intracellular life.</title>
        <authorList>
            <person name="Manzano-Marin A."/>
            <person name="Latorre A."/>
        </authorList>
    </citation>
    <scope>NUCLEOTIDE SEQUENCE</scope>
    <source>
        <strain evidence="2">SCt-VLC</strain>
    </source>
</reference>
<organism evidence="2">
    <name type="scientific">Serratia symbiotica SCt-VLC</name>
    <dbReference type="NCBI Taxonomy" id="1347341"/>
    <lineage>
        <taxon>Bacteria</taxon>
        <taxon>Pseudomonadati</taxon>
        <taxon>Pseudomonadota</taxon>
        <taxon>Gammaproteobacteria</taxon>
        <taxon>Enterobacterales</taxon>
        <taxon>Yersiniaceae</taxon>
        <taxon>Serratia</taxon>
        <taxon>Serratia symbiotica</taxon>
    </lineage>
</organism>